<feature type="domain" description="UvrD-like helicase ATP-binding" evidence="7">
    <location>
        <begin position="1046"/>
        <end position="1445"/>
    </location>
</feature>
<dbReference type="InterPro" id="IPR039904">
    <property type="entry name" value="TRANK1"/>
</dbReference>
<dbReference type="InterPro" id="IPR047187">
    <property type="entry name" value="SF1_C_Upf1"/>
</dbReference>
<dbReference type="Gene3D" id="3.40.50.300">
    <property type="entry name" value="P-loop containing nucleotide triphosphate hydrolases"/>
    <property type="match status" value="4"/>
</dbReference>
<gene>
    <name evidence="8" type="ORF">GIB67_035932</name>
</gene>
<feature type="compositionally biased region" description="Basic residues" evidence="6">
    <location>
        <begin position="2764"/>
        <end position="2779"/>
    </location>
</feature>
<protein>
    <recommendedName>
        <fullName evidence="7">UvrD-like helicase ATP-binding domain-containing protein</fullName>
    </recommendedName>
</protein>
<dbReference type="Pfam" id="PF13087">
    <property type="entry name" value="AAA_12"/>
    <property type="match status" value="1"/>
</dbReference>
<keyword evidence="2 5" id="KW-0378">Hydrolase</keyword>
<evidence type="ECO:0000256" key="4">
    <source>
        <dbReference type="ARBA" id="ARBA00022840"/>
    </source>
</evidence>
<dbReference type="FunFam" id="3.40.50.300:FF:000326">
    <property type="entry name" value="P-loop containing nucleoside triphosphate hydrolase"/>
    <property type="match status" value="1"/>
</dbReference>
<evidence type="ECO:0000256" key="3">
    <source>
        <dbReference type="ARBA" id="ARBA00022806"/>
    </source>
</evidence>
<dbReference type="GO" id="GO:0004386">
    <property type="term" value="F:helicase activity"/>
    <property type="evidence" value="ECO:0007669"/>
    <property type="project" value="UniProtKB-UniRule"/>
</dbReference>
<dbReference type="PANTHER" id="PTHR21529:SF4">
    <property type="entry name" value="TPR AND ANKYRIN REPEAT-CONTAINING PROTEIN 1"/>
    <property type="match status" value="1"/>
</dbReference>
<dbReference type="SUPFAM" id="SSF52540">
    <property type="entry name" value="P-loop containing nucleoside triphosphate hydrolases"/>
    <property type="match status" value="2"/>
</dbReference>
<dbReference type="PROSITE" id="PS51198">
    <property type="entry name" value="UVRD_HELICASE_ATP_BIND"/>
    <property type="match status" value="1"/>
</dbReference>
<dbReference type="GO" id="GO:0005524">
    <property type="term" value="F:ATP binding"/>
    <property type="evidence" value="ECO:0007669"/>
    <property type="project" value="UniProtKB-UniRule"/>
</dbReference>
<dbReference type="Pfam" id="PF20073">
    <property type="entry name" value="DUF6469"/>
    <property type="match status" value="1"/>
</dbReference>
<sequence length="2779" mass="315393">MEKITETFQSLGHYFGSYKLPLLEETRAELYSSMELISNAPFAEVTSLKDSKPYGSCLYDLNIDSWRNISRPGGKEPYKAKPGDILIISDSIPEIVSDLQRFNRTWTFASVTKVGEDEDSDISTYLKVRTLKAIEVKEGMRESLFAIFLMNITTNNRIWSALHMVGNLDVVKEVLSTESLVEEACQLCSCLRTDVTKAERLGARLLSALNKSQTDAVLTSISTLQCHHMSTVKLIWGPPGTGKTKTVSTLLWILLKLNCRTLSCTPTNVAISEVATRVLKLVRDSYDSYTRDISLCSLGDLLLFGNNDRLKVNGDLQDVFLDYRVDRLVECFAPLTGWKHCFSSMIDFLEDCVSYYHIALENESIKGSGNENSDKIESVGSFLGFVRKRHCILASSLVRCIRILCTHLPVGFILQENYQNMVSILGLLDSLENLLFQDDVDGKELEELFARKNVVDDALLSCRDPQKFEIGKGSTSILLDNVRRECLSDLRSLHYSLKKLDLPNQISKYSVREFCFQTASLIFCTASSSYKLHSVVMEPLDLLVIDEAAQLKECESVIPLQIRGIRHAILIGDECQLPAMVSSKVSDEAGFGRSLFERLSVIGKAKRLLNMQYRMHPKISSFPNSSFYRNSILDAPSVQSGSYARQYLPGRMFGPYSFISISDGVEELDDVGHSRKNMVEVFVVMKIVRNLFKAWDGSKNKLSIGIISPYNAQVTAIQGRLGQKYENVKDFHVKIKSVDGFQGGEEDIIIISTVRSNSGGAIGFLSNPQRTNVALTRAKHCLWILGNGATLVNSGSIWAALVCDAKERQCYFKADEDKDLAKAILQVKKELHQLDDLLKGDSILFSSSRWKVLFSDNFRRSFGNLRSKQTQKSVINLLLRISSGWRPKHRNIDYVCESSSQLVKQFKVDGLYLICTVDIKKESMYIQVLKIWDMLPLEEIPKLIKRLDDIFGRYTDAFISRCKLKRLEGNLEVPMTWETSGDIEQYKTISRTETGCESSSGTLDGRSFVENAKVSESLLLMKFYSLSSGVVGHLLSGRDGRELDLPFEVTDQEMEIILFPRSTFILGRSGTGKTTVLTMKLFQKEQQYKISSEGISDVQGTVNVCKPNKILDDAIGDTKRTVLRQLFVTVSPKLCFAIKSHISNLKSFSCGGDVSAQQSSVYMHDIDDTDGFTDIPDRFADIPSSSYPLVITFHKFLMMLDGSMENSYFDRFHEVREFSQGNAGISRSTVLQTFIRMKEVNFDRFESLYWPHFNSQHTKKLGSSAVFTEIISHIKGGLRAGEVPDGKLTREDYLLLSEGRVSSLGKERREMIYDIFLDYEKMKVENGHFDLADLVIDLHRRIKNGIYDGEEMDFVYIDEVQDLTMRQIGLFKYICRNVNEGFVFSGDTAQTIARGIDFRFQDIKSLFYKEFLLKSASDINTDKIKLKGQPCVSDIFHLSQNFRTHAGVLNLSQSVIDLLYRFFPVSIDVLSPETSLIYGEAPVMLESGNDENAIITIFGNSGSISGCNMVGFGAEQVILVRDDYAKKEILGYVGKQALVLTIVECKGLEFQDVLLYNFFGTSPLKNNWRVIYEYMNEQDMLDSTEVRSFPRFNKEKHNLLCSELKQLYVAITRTRQRLWISENSEEFSKPMFDYWKRLCLVQVRKLDESLAKAMQVASSKEEWSSRGIKLFNEGNFEMATMCFERAGDMFKEKWAKAAGLRASADRLRGSNSEMSHIALKEAAEIYETIGKAEIAAKCLIELKEFERAGKLYLEKCGEGKLEDAGDCFSLAESWDLAADVYARGNYQSKCLSVCTTGKLFDKGLQFIKNWKQNAESSVDIVRSQALEQMEQDFLTRCALHYHELKETKTMLKFVRVFQSMDAIRAFLKSWDYLGELVLLEEEFGNYIEAAGIARLKGDLLLEADMLGKGGHFEEASKLILLYVLANSLWAAGNKGWPLKHFVNKEKLLEKAKMIAKKQSDVFYESVCMETNALSNQEISLCELENCFTASQTLTNPQVEMISSRKILDAHFKLHPSKYDWVHEVVLNPMKHADEMMLCNRASIGSLVYFWKCWNENVLNIFEYLHSMETQDENENLVYEEICLGFLGVQKQEKNVSTIYNLLIPDAHWKKEIDERLLRKSGVMLSMDSHQFFGAARSYWVSEVLAVGMKVLETLDGLHKLSIRNSLSLFCQGTNVLCIFQVAKHLMEIKTLDWKLHAWALQKVQKFLSSCTEHFLYIVCPLDWRLTMGGNMVALRETGLYKDLVEATIIENINSKGRLTHGKIGRVVMLVLVSGKVTSEIYEMIAQCFIVSHSWIYFISELREHLESGTGQAPLSSNFQNALKETFNANWLREFDYISPHYNIYFLERLLLLVSSCQKSYFTIKSCVVETLSWENWTNWSENSCTSSRNFIDLHWADQYDHLAVTVEQLLYNRQDTLKWIYNSNINAMQYYPLLVLRLVVLVCLICLNCEKYPPRPQKRNYFGLLSNILGRNDITSQLPRAFLEILRRRTKCDFMFVLAEALCAIENPLVILNSRTGHPKFSCPGAIVIDLNINRSREDVVGILFPKNLEGAKVKLDTVTLEIKNPSSRSLPSCDTDQKIDTKLPPSSDTAGVENIKIENVNQKEGPDVYMIYSHFWGTFDSLKSKKPEKYCNIKDFTSKASQIKLKVEDSICLLDSAIIQMNQNIPSDNHGSLFGEATKMLDELKQLSNALSVSEEKLTSNISKVGELFSKLRAKKAKLQPVFDSMFMKKDIDTPLELSQASEASAQSLHNANKPKEVNKAKGNSKSKTNRKKGKGRR</sequence>
<evidence type="ECO:0000256" key="5">
    <source>
        <dbReference type="PROSITE-ProRule" id="PRU00560"/>
    </source>
</evidence>
<keyword evidence="1 5" id="KW-0547">Nucleotide-binding</keyword>
<feature type="region of interest" description="Disordered" evidence="6">
    <location>
        <begin position="2739"/>
        <end position="2779"/>
    </location>
</feature>
<feature type="compositionally biased region" description="Low complexity" evidence="6">
    <location>
        <begin position="2739"/>
        <end position="2750"/>
    </location>
</feature>
<evidence type="ECO:0000256" key="6">
    <source>
        <dbReference type="SAM" id="MobiDB-lite"/>
    </source>
</evidence>
<dbReference type="InterPro" id="IPR027417">
    <property type="entry name" value="P-loop_NTPase"/>
</dbReference>
<dbReference type="InterPro" id="IPR045529">
    <property type="entry name" value="DUF6469"/>
</dbReference>
<dbReference type="InterPro" id="IPR014017">
    <property type="entry name" value="DNA_helicase_UvrD-like_C"/>
</dbReference>
<organism evidence="8 9">
    <name type="scientific">Kingdonia uniflora</name>
    <dbReference type="NCBI Taxonomy" id="39325"/>
    <lineage>
        <taxon>Eukaryota</taxon>
        <taxon>Viridiplantae</taxon>
        <taxon>Streptophyta</taxon>
        <taxon>Embryophyta</taxon>
        <taxon>Tracheophyta</taxon>
        <taxon>Spermatophyta</taxon>
        <taxon>Magnoliopsida</taxon>
        <taxon>Ranunculales</taxon>
        <taxon>Circaeasteraceae</taxon>
        <taxon>Kingdonia</taxon>
    </lineage>
</organism>
<dbReference type="GO" id="GO:0005694">
    <property type="term" value="C:chromosome"/>
    <property type="evidence" value="ECO:0007669"/>
    <property type="project" value="UniProtKB-ARBA"/>
</dbReference>
<evidence type="ECO:0000256" key="2">
    <source>
        <dbReference type="ARBA" id="ARBA00022801"/>
    </source>
</evidence>
<evidence type="ECO:0000313" key="9">
    <source>
        <dbReference type="Proteomes" id="UP000541444"/>
    </source>
</evidence>
<dbReference type="GO" id="GO:0016787">
    <property type="term" value="F:hydrolase activity"/>
    <property type="evidence" value="ECO:0007669"/>
    <property type="project" value="UniProtKB-UniRule"/>
</dbReference>
<evidence type="ECO:0000256" key="1">
    <source>
        <dbReference type="ARBA" id="ARBA00022741"/>
    </source>
</evidence>
<dbReference type="Proteomes" id="UP000541444">
    <property type="component" value="Unassembled WGS sequence"/>
</dbReference>
<dbReference type="OrthoDB" id="3156807at2759"/>
<keyword evidence="3 5" id="KW-0347">Helicase</keyword>
<reference evidence="8 9" key="1">
    <citation type="journal article" date="2020" name="IScience">
        <title>Genome Sequencing of the Endangered Kingdonia uniflora (Circaeasteraceae, Ranunculales) Reveals Potential Mechanisms of Evolutionary Specialization.</title>
        <authorList>
            <person name="Sun Y."/>
            <person name="Deng T."/>
            <person name="Zhang A."/>
            <person name="Moore M.J."/>
            <person name="Landis J.B."/>
            <person name="Lin N."/>
            <person name="Zhang H."/>
            <person name="Zhang X."/>
            <person name="Huang J."/>
            <person name="Zhang X."/>
            <person name="Sun H."/>
            <person name="Wang H."/>
        </authorList>
    </citation>
    <scope>NUCLEOTIDE SEQUENCE [LARGE SCALE GENOMIC DNA]</scope>
    <source>
        <strain evidence="8">TB1705</strain>
        <tissue evidence="8">Leaf</tissue>
    </source>
</reference>
<dbReference type="Pfam" id="PF13086">
    <property type="entry name" value="AAA_11"/>
    <property type="match status" value="1"/>
</dbReference>
<evidence type="ECO:0000259" key="7">
    <source>
        <dbReference type="PROSITE" id="PS51198"/>
    </source>
</evidence>
<accession>A0A7J7N0K6</accession>
<dbReference type="EMBL" id="JACGCM010001155">
    <property type="protein sequence ID" value="KAF6160731.1"/>
    <property type="molecule type" value="Genomic_DNA"/>
</dbReference>
<dbReference type="Pfam" id="PF13361">
    <property type="entry name" value="UvrD_C"/>
    <property type="match status" value="1"/>
</dbReference>
<comment type="caution">
    <text evidence="8">The sequence shown here is derived from an EMBL/GenBank/DDBJ whole genome shotgun (WGS) entry which is preliminary data.</text>
</comment>
<dbReference type="Pfam" id="PF00580">
    <property type="entry name" value="UvrD-helicase"/>
    <property type="match status" value="1"/>
</dbReference>
<feature type="region of interest" description="Disordered" evidence="6">
    <location>
        <begin position="2569"/>
        <end position="2591"/>
    </location>
</feature>
<dbReference type="InterPro" id="IPR011990">
    <property type="entry name" value="TPR-like_helical_dom_sf"/>
</dbReference>
<dbReference type="InterPro" id="IPR041677">
    <property type="entry name" value="DNA2/NAM7_AAA_11"/>
</dbReference>
<proteinExistence type="predicted"/>
<keyword evidence="4 5" id="KW-0067">ATP-binding</keyword>
<name>A0A7J7N0K6_9MAGN</name>
<dbReference type="CDD" id="cd18808">
    <property type="entry name" value="SF1_C_Upf1"/>
    <property type="match status" value="1"/>
</dbReference>
<dbReference type="PANTHER" id="PTHR21529">
    <property type="entry name" value="MAMMARY TURMOR VIRUS RECEPTOR HOMOLOG 1, 2 MTVR1, 2"/>
    <property type="match status" value="1"/>
</dbReference>
<dbReference type="InterPro" id="IPR014016">
    <property type="entry name" value="UvrD-like_ATP-bd"/>
</dbReference>
<dbReference type="InterPro" id="IPR041679">
    <property type="entry name" value="DNA2/NAM7-like_C"/>
</dbReference>
<dbReference type="SUPFAM" id="SSF48452">
    <property type="entry name" value="TPR-like"/>
    <property type="match status" value="1"/>
</dbReference>
<evidence type="ECO:0000313" key="8">
    <source>
        <dbReference type="EMBL" id="KAF6160731.1"/>
    </source>
</evidence>
<keyword evidence="9" id="KW-1185">Reference proteome</keyword>
<feature type="binding site" evidence="5">
    <location>
        <begin position="1067"/>
        <end position="1074"/>
    </location>
    <ligand>
        <name>ATP</name>
        <dbReference type="ChEBI" id="CHEBI:30616"/>
    </ligand>
</feature>